<dbReference type="SUPFAM" id="SSF53098">
    <property type="entry name" value="Ribonuclease H-like"/>
    <property type="match status" value="1"/>
</dbReference>
<dbReference type="InterPro" id="IPR012337">
    <property type="entry name" value="RNaseH-like_sf"/>
</dbReference>
<organism evidence="2 6">
    <name type="scientific">Didymodactylos carnosus</name>
    <dbReference type="NCBI Taxonomy" id="1234261"/>
    <lineage>
        <taxon>Eukaryota</taxon>
        <taxon>Metazoa</taxon>
        <taxon>Spiralia</taxon>
        <taxon>Gnathifera</taxon>
        <taxon>Rotifera</taxon>
        <taxon>Eurotatoria</taxon>
        <taxon>Bdelloidea</taxon>
        <taxon>Philodinida</taxon>
        <taxon>Philodinidae</taxon>
        <taxon>Didymodactylos</taxon>
    </lineage>
</organism>
<evidence type="ECO:0000313" key="3">
    <source>
        <dbReference type="EMBL" id="CAF1310279.1"/>
    </source>
</evidence>
<feature type="domain" description="HAT C-terminal dimerisation" evidence="1">
    <location>
        <begin position="120"/>
        <end position="190"/>
    </location>
</feature>
<dbReference type="EMBL" id="CAJOBC010003797">
    <property type="protein sequence ID" value="CAF3800848.1"/>
    <property type="molecule type" value="Genomic_DNA"/>
</dbReference>
<dbReference type="GO" id="GO:0046983">
    <property type="term" value="F:protein dimerization activity"/>
    <property type="evidence" value="ECO:0007669"/>
    <property type="project" value="InterPro"/>
</dbReference>
<gene>
    <name evidence="2" type="ORF">GPM918_LOCUS15226</name>
    <name evidence="3" type="ORF">OVA965_LOCUS28949</name>
    <name evidence="4" type="ORF">SRO942_LOCUS15226</name>
    <name evidence="5" type="ORF">TMI583_LOCUS29715</name>
</gene>
<dbReference type="PANTHER" id="PTHR47611">
    <property type="entry name" value="HAT DIMERISATION DOMAIN, C-TERMINAL"/>
    <property type="match status" value="1"/>
</dbReference>
<evidence type="ECO:0000313" key="5">
    <source>
        <dbReference type="EMBL" id="CAF4118148.1"/>
    </source>
</evidence>
<proteinExistence type="predicted"/>
<dbReference type="Proteomes" id="UP000663829">
    <property type="component" value="Unassembled WGS sequence"/>
</dbReference>
<dbReference type="OrthoDB" id="10023994at2759"/>
<dbReference type="AlphaFoldDB" id="A0A814IWF1"/>
<name>A0A814IWF1_9BILA</name>
<dbReference type="Proteomes" id="UP000677228">
    <property type="component" value="Unassembled WGS sequence"/>
</dbReference>
<dbReference type="Proteomes" id="UP000681722">
    <property type="component" value="Unassembled WGS sequence"/>
</dbReference>
<protein>
    <recommendedName>
        <fullName evidence="1">HAT C-terminal dimerisation domain-containing protein</fullName>
    </recommendedName>
</protein>
<accession>A0A814IWF1</accession>
<evidence type="ECO:0000313" key="4">
    <source>
        <dbReference type="EMBL" id="CAF3800848.1"/>
    </source>
</evidence>
<dbReference type="EMBL" id="CAJNOQ010003797">
    <property type="protein sequence ID" value="CAF1029914.1"/>
    <property type="molecule type" value="Genomic_DNA"/>
</dbReference>
<dbReference type="EMBL" id="CAJOBA010041649">
    <property type="protein sequence ID" value="CAF4118148.1"/>
    <property type="molecule type" value="Genomic_DNA"/>
</dbReference>
<dbReference type="InterPro" id="IPR008906">
    <property type="entry name" value="HATC_C_dom"/>
</dbReference>
<evidence type="ECO:0000259" key="1">
    <source>
        <dbReference type="Pfam" id="PF05699"/>
    </source>
</evidence>
<dbReference type="PANTHER" id="PTHR47611:SF3">
    <property type="entry name" value="HAT C-TERMINAL DIMERISATION DOMAIN-CONTAINING PROTEIN"/>
    <property type="match status" value="1"/>
</dbReference>
<sequence length="193" mass="22422">MLKSIESNFEQSDSLLTARGDDDYMLGRFVNEVMTILSQFKTASEQLSAILVLVDTRKLIVTFQIPKSDQENIKQAPKSKRFKKDLITVNGVLKEFACQDDQETDEEEQDEVAEYWRAKLRFSSEENVLLWWKKQETIYPQLRILAQLLLSIPASSVTAERIFSNTGRILEARRERLNPDSVDAILFLRNFRK</sequence>
<dbReference type="Pfam" id="PF05699">
    <property type="entry name" value="Dimer_Tnp_hAT"/>
    <property type="match status" value="1"/>
</dbReference>
<comment type="caution">
    <text evidence="2">The sequence shown here is derived from an EMBL/GenBank/DDBJ whole genome shotgun (WGS) entry which is preliminary data.</text>
</comment>
<reference evidence="2" key="1">
    <citation type="submission" date="2021-02" db="EMBL/GenBank/DDBJ databases">
        <authorList>
            <person name="Nowell W R."/>
        </authorList>
    </citation>
    <scope>NUCLEOTIDE SEQUENCE</scope>
</reference>
<evidence type="ECO:0000313" key="2">
    <source>
        <dbReference type="EMBL" id="CAF1029914.1"/>
    </source>
</evidence>
<keyword evidence="6" id="KW-1185">Reference proteome</keyword>
<dbReference type="EMBL" id="CAJNOK010020062">
    <property type="protein sequence ID" value="CAF1310279.1"/>
    <property type="molecule type" value="Genomic_DNA"/>
</dbReference>
<dbReference type="Proteomes" id="UP000682733">
    <property type="component" value="Unassembled WGS sequence"/>
</dbReference>
<evidence type="ECO:0000313" key="6">
    <source>
        <dbReference type="Proteomes" id="UP000663829"/>
    </source>
</evidence>